<reference evidence="7" key="1">
    <citation type="submission" date="2022-08" db="EMBL/GenBank/DDBJ databases">
        <authorList>
            <person name="Marques A."/>
        </authorList>
    </citation>
    <scope>NUCLEOTIDE SEQUENCE</scope>
    <source>
        <strain evidence="7">RhyPub2mFocal</strain>
        <tissue evidence="7">Leaves</tissue>
    </source>
</reference>
<evidence type="ECO:0000256" key="2">
    <source>
        <dbReference type="ARBA" id="ARBA00023134"/>
    </source>
</evidence>
<dbReference type="GO" id="GO:0003924">
    <property type="term" value="F:GTPase activity"/>
    <property type="evidence" value="ECO:0007669"/>
    <property type="project" value="InterPro"/>
</dbReference>
<evidence type="ECO:0000256" key="3">
    <source>
        <dbReference type="ARBA" id="ARBA00023224"/>
    </source>
</evidence>
<dbReference type="PROSITE" id="PS51882">
    <property type="entry name" value="G_ALPHA"/>
    <property type="match status" value="1"/>
</dbReference>
<dbReference type="Pfam" id="PF00503">
    <property type="entry name" value="G-alpha"/>
    <property type="match status" value="1"/>
</dbReference>
<dbReference type="PANTHER" id="PTHR36486:SF4">
    <property type="entry name" value="PH DOMAIN-CONTAINING PROTEIN"/>
    <property type="match status" value="1"/>
</dbReference>
<feature type="compositionally biased region" description="Acidic residues" evidence="6">
    <location>
        <begin position="167"/>
        <end position="180"/>
    </location>
</feature>
<gene>
    <name evidence="7" type="ORF">LUZ62_055126</name>
</gene>
<keyword evidence="1 4" id="KW-0547">Nucleotide-binding</keyword>
<keyword evidence="5" id="KW-0479">Metal-binding</keyword>
<dbReference type="InterPro" id="IPR053057">
    <property type="entry name" value="XLG_GTP-binding"/>
</dbReference>
<dbReference type="FunFam" id="3.40.50.300:FF:000720">
    <property type="entry name" value="Guanine nucleotide-binding protein G(k) subunit alpha"/>
    <property type="match status" value="1"/>
</dbReference>
<dbReference type="Proteomes" id="UP001140206">
    <property type="component" value="Chromosome 3"/>
</dbReference>
<dbReference type="PRINTS" id="PR00318">
    <property type="entry name" value="GPROTEINA"/>
</dbReference>
<protein>
    <submittedName>
        <fullName evidence="7">Extra-large guanine nucleotide-binding protein 1</fullName>
    </submittedName>
</protein>
<evidence type="ECO:0000313" key="8">
    <source>
        <dbReference type="Proteomes" id="UP001140206"/>
    </source>
</evidence>
<evidence type="ECO:0000313" key="7">
    <source>
        <dbReference type="EMBL" id="KAJ4770869.1"/>
    </source>
</evidence>
<dbReference type="GO" id="GO:0031683">
    <property type="term" value="F:G-protein beta/gamma-subunit complex binding"/>
    <property type="evidence" value="ECO:0007669"/>
    <property type="project" value="InterPro"/>
</dbReference>
<comment type="caution">
    <text evidence="7">The sequence shown here is derived from an EMBL/GenBank/DDBJ whole genome shotgun (WGS) entry which is preliminary data.</text>
</comment>
<dbReference type="Gene3D" id="1.10.400.10">
    <property type="entry name" value="GI Alpha 1, domain 2-like"/>
    <property type="match status" value="1"/>
</dbReference>
<dbReference type="GO" id="GO:0005525">
    <property type="term" value="F:GTP binding"/>
    <property type="evidence" value="ECO:0007669"/>
    <property type="project" value="UniProtKB-KW"/>
</dbReference>
<dbReference type="InterPro" id="IPR027417">
    <property type="entry name" value="P-loop_NTPase"/>
</dbReference>
<dbReference type="SMART" id="SM00275">
    <property type="entry name" value="G_alpha"/>
    <property type="match status" value="1"/>
</dbReference>
<accession>A0AAV8DSS9</accession>
<dbReference type="FunFam" id="1.10.400.10:FF:000013">
    <property type="entry name" value="Extra-large guanine nucleotide-binding protein 2"/>
    <property type="match status" value="1"/>
</dbReference>
<dbReference type="SUPFAM" id="SSF52540">
    <property type="entry name" value="P-loop containing nucleoside triphosphate hydrolases"/>
    <property type="match status" value="1"/>
</dbReference>
<keyword evidence="3" id="KW-0807">Transducer</keyword>
<keyword evidence="5" id="KW-0460">Magnesium</keyword>
<dbReference type="InterPro" id="IPR001019">
    <property type="entry name" value="Gprotein_alpha_su"/>
</dbReference>
<keyword evidence="8" id="KW-1185">Reference proteome</keyword>
<dbReference type="SUPFAM" id="SSF47895">
    <property type="entry name" value="Transducin (alpha subunit), insertion domain"/>
    <property type="match status" value="1"/>
</dbReference>
<dbReference type="EMBL" id="JAMFTS010000003">
    <property type="protein sequence ID" value="KAJ4770869.1"/>
    <property type="molecule type" value="Genomic_DNA"/>
</dbReference>
<dbReference type="GO" id="GO:0007186">
    <property type="term" value="P:G protein-coupled receptor signaling pathway"/>
    <property type="evidence" value="ECO:0007669"/>
    <property type="project" value="InterPro"/>
</dbReference>
<feature type="binding site" evidence="5">
    <location>
        <position position="663"/>
    </location>
    <ligand>
        <name>Mg(2+)</name>
        <dbReference type="ChEBI" id="CHEBI:18420"/>
    </ligand>
</feature>
<dbReference type="Gene3D" id="3.40.50.300">
    <property type="entry name" value="P-loop containing nucleotide triphosphate hydrolases"/>
    <property type="match status" value="1"/>
</dbReference>
<feature type="region of interest" description="Disordered" evidence="6">
    <location>
        <begin position="1"/>
        <end position="29"/>
    </location>
</feature>
<evidence type="ECO:0000256" key="4">
    <source>
        <dbReference type="PIRSR" id="PIRSR601019-1"/>
    </source>
</evidence>
<dbReference type="GO" id="GO:0046872">
    <property type="term" value="F:metal ion binding"/>
    <property type="evidence" value="ECO:0007669"/>
    <property type="project" value="UniProtKB-KW"/>
</dbReference>
<feature type="binding site" evidence="5">
    <location>
        <position position="496"/>
    </location>
    <ligand>
        <name>Mg(2+)</name>
        <dbReference type="ChEBI" id="CHEBI:18420"/>
    </ligand>
</feature>
<feature type="region of interest" description="Disordered" evidence="6">
    <location>
        <begin position="132"/>
        <end position="195"/>
    </location>
</feature>
<dbReference type="PANTHER" id="PTHR36486">
    <property type="entry name" value="OS01G0977800 PROTEIN"/>
    <property type="match status" value="1"/>
</dbReference>
<feature type="binding site" evidence="4">
    <location>
        <begin position="685"/>
        <end position="689"/>
    </location>
    <ligand>
        <name>GTP</name>
        <dbReference type="ChEBI" id="CHEBI:37565"/>
    </ligand>
</feature>
<evidence type="ECO:0000256" key="6">
    <source>
        <dbReference type="SAM" id="MobiDB-lite"/>
    </source>
</evidence>
<dbReference type="CDD" id="cd00066">
    <property type="entry name" value="G-alpha"/>
    <property type="match status" value="1"/>
</dbReference>
<feature type="compositionally biased region" description="Polar residues" evidence="6">
    <location>
        <begin position="141"/>
        <end position="166"/>
    </location>
</feature>
<evidence type="ECO:0000256" key="1">
    <source>
        <dbReference type="ARBA" id="ARBA00022741"/>
    </source>
</evidence>
<keyword evidence="2 4" id="KW-0342">GTP-binding</keyword>
<evidence type="ECO:0000256" key="5">
    <source>
        <dbReference type="PIRSR" id="PIRSR601019-2"/>
    </source>
</evidence>
<dbReference type="InterPro" id="IPR011025">
    <property type="entry name" value="GproteinA_insert"/>
</dbReference>
<dbReference type="AlphaFoldDB" id="A0AAV8DSS9"/>
<feature type="binding site" evidence="4">
    <location>
        <begin position="771"/>
        <end position="774"/>
    </location>
    <ligand>
        <name>GTP</name>
        <dbReference type="ChEBI" id="CHEBI:37565"/>
    </ligand>
</feature>
<proteinExistence type="predicted"/>
<name>A0AAV8DSS9_9POAL</name>
<organism evidence="7 8">
    <name type="scientific">Rhynchospora pubera</name>
    <dbReference type="NCBI Taxonomy" id="906938"/>
    <lineage>
        <taxon>Eukaryota</taxon>
        <taxon>Viridiplantae</taxon>
        <taxon>Streptophyta</taxon>
        <taxon>Embryophyta</taxon>
        <taxon>Tracheophyta</taxon>
        <taxon>Spermatophyta</taxon>
        <taxon>Magnoliopsida</taxon>
        <taxon>Liliopsida</taxon>
        <taxon>Poales</taxon>
        <taxon>Cyperaceae</taxon>
        <taxon>Cyperoideae</taxon>
        <taxon>Rhynchosporeae</taxon>
        <taxon>Rhynchospora</taxon>
    </lineage>
</organism>
<sequence>MDGHPEDAVPLRSPACPKSYPTSPSPHSHSLSLSLSLPSSCFSFPLCPSTMDDYSFAIEYDGPPLPYTIPRAIPLDLSHIPMASPAPPSSTSSVPVVHPLPSPLLPSKPPTSTFSPTSVIETGAVMDRSAELTEDAVETSGPVSQSHRVSTESNSEFDFKSRSSGSDQEEEEEEEDDEDFMDGHGVGSLPHHSSRHLVTFSDPTYSPGFETPAPRMCGKKGTCYHCGKGSRFTEKEACLACGAKYCADCLIRAMGSMPEGRKCVACIGRPILESKREKIGKSSKVLKKLLSSREVEQVMRAEKCCEANRLRPEDVFVNGKKLRLDELSLLQSCPCPPPKLKPGYYWYDKVSGYWGKNGHKPSKIITPNLNVGGNLEKNASNGNTGICINGREITKSELQMLKLAGVQCAGKPQFWVNSDGSYQEEGQKKIIGRIWGKPIVKLICPVLSLPTPTSAQHAHPSDKEYVESGRRVMSDYIENKPTQKILLVGCEGSGTSTIFKQAKILYGNTSFTEEEREEMKIKIQTNVYRYLAMLLEAREIFEEEIMYENTQTNQLPSSDADKQVDVSEYSLGPRLRSFADWLLKVMASGSLEVVFPAATREYAPRVEELWKDPAIQATYRRKDELQMLPSCASYFLEQAGEVCRMDYEPNNADILNAAGLTSSNGVACTDFTFPRLPYDTRAAEDLDQQESSLKYELIRIHSKGLDKNVKWLDMFEEARIVVFCVATSDYDEFYETPDGVQINKMLESRDLFEKIITSDTFAETSFLLILNKIDLLEKKIEHSPLTACDWFSDFHPLISRYRANYSSRHLGNHSTLSQTASHYIAVKYKRLFSSLVGRSGRRLFVTCTSALDSSSVDSALRYAKEVLRWDDEKPVFEVDSFYDITEHSTYSH</sequence>